<dbReference type="InterPro" id="IPR006073">
    <property type="entry name" value="GTP-bd"/>
</dbReference>
<name>A0ABZ2WR35_9HYPO</name>
<proteinExistence type="predicted"/>
<dbReference type="CDD" id="cd00882">
    <property type="entry name" value="Ras_like_GTPase"/>
    <property type="match status" value="1"/>
</dbReference>
<dbReference type="InterPro" id="IPR027417">
    <property type="entry name" value="P-loop_NTPase"/>
</dbReference>
<dbReference type="EMBL" id="CP151261">
    <property type="protein sequence ID" value="WZH42263.1"/>
    <property type="molecule type" value="Genomic_DNA"/>
</dbReference>
<accession>A0ABZ2WR35</accession>
<evidence type="ECO:0000313" key="4">
    <source>
        <dbReference type="Proteomes" id="UP001489902"/>
    </source>
</evidence>
<dbReference type="Gene3D" id="3.40.50.300">
    <property type="entry name" value="P-loop containing nucleotide triphosphate hydrolases"/>
    <property type="match status" value="1"/>
</dbReference>
<protein>
    <submittedName>
        <fullName evidence="3">G domain-containing protein</fullName>
    </submittedName>
</protein>
<dbReference type="Pfam" id="PF01926">
    <property type="entry name" value="MMR_HSR1"/>
    <property type="match status" value="1"/>
</dbReference>
<keyword evidence="4" id="KW-1185">Reference proteome</keyword>
<evidence type="ECO:0000256" key="1">
    <source>
        <dbReference type="SAM" id="Coils"/>
    </source>
</evidence>
<sequence>MGMTGSGKSTFISLCTGKDVPVGHELQACTQKVTAYQCQWSDTSDIYLLDTPGFDDTSSSDTEVLIEIAACLTKTYEDKIKLSGILYLHRITDRRLGRSAKKNLMMFRKLCGRDGLKNVILVTTMWEDEKMETGAKREQELIATNGFWGALVEEGAQVNRHDNTRRSAMILLKSIAKKDPVNISIQKEMVSEHKDLNETEAGKGLNSDILMAEQRVKKEMLEALQMERQARIDQDERSAEEQRQFRETMRKKIDHLNQDRENLKINLQEMKEQRRLFTELEEKYQASQERLRQQDEKIESLEKQRKPQEQQKTQKVWFSKAWQNLCLKPNEDSLSAEYPELVNWLKKPDARGCPRHISLGADGYFFIKMKSGKTHWCLPPFMVVGINHFADNEEIKDLSRLWLGYGNNYVAEIHSNNYLYEVHNYGRLQSELKQVNNEWATIKV</sequence>
<organism evidence="3 4">
    <name type="scientific">Fusarium acuminatum</name>
    <dbReference type="NCBI Taxonomy" id="5515"/>
    <lineage>
        <taxon>Eukaryota</taxon>
        <taxon>Fungi</taxon>
        <taxon>Dikarya</taxon>
        <taxon>Ascomycota</taxon>
        <taxon>Pezizomycotina</taxon>
        <taxon>Sordariomycetes</taxon>
        <taxon>Hypocreomycetidae</taxon>
        <taxon>Hypocreales</taxon>
        <taxon>Nectriaceae</taxon>
        <taxon>Fusarium</taxon>
        <taxon>Fusarium tricinctum species complex</taxon>
    </lineage>
</organism>
<reference evidence="3 4" key="1">
    <citation type="submission" date="2024-04" db="EMBL/GenBank/DDBJ databases">
        <title>Complete genome sequence of Fusarium acuminatum.</title>
        <authorList>
            <person name="Lan B."/>
        </authorList>
    </citation>
    <scope>NUCLEOTIDE SEQUENCE [LARGE SCALE GENOMIC DNA]</scope>
    <source>
        <strain evidence="3">1A</strain>
    </source>
</reference>
<evidence type="ECO:0000313" key="3">
    <source>
        <dbReference type="EMBL" id="WZH42263.1"/>
    </source>
</evidence>
<evidence type="ECO:0000259" key="2">
    <source>
        <dbReference type="Pfam" id="PF01926"/>
    </source>
</evidence>
<keyword evidence="1" id="KW-0175">Coiled coil</keyword>
<gene>
    <name evidence="3" type="ORF">QYS62_003253</name>
</gene>
<feature type="domain" description="G" evidence="2">
    <location>
        <begin position="1"/>
        <end position="62"/>
    </location>
</feature>
<dbReference type="SUPFAM" id="SSF52540">
    <property type="entry name" value="P-loop containing nucleoside triphosphate hydrolases"/>
    <property type="match status" value="1"/>
</dbReference>
<dbReference type="Proteomes" id="UP001489902">
    <property type="component" value="Chromosome 2"/>
</dbReference>
<feature type="coiled-coil region" evidence="1">
    <location>
        <begin position="246"/>
        <end position="311"/>
    </location>
</feature>